<accession>A0A1T4R116</accession>
<dbReference type="SUPFAM" id="SSF46689">
    <property type="entry name" value="Homeodomain-like"/>
    <property type="match status" value="2"/>
</dbReference>
<dbReference type="Proteomes" id="UP000190367">
    <property type="component" value="Unassembled WGS sequence"/>
</dbReference>
<protein>
    <submittedName>
        <fullName evidence="5">AraC-type DNA-binding protein</fullName>
    </submittedName>
</protein>
<keyword evidence="6" id="KW-1185">Reference proteome</keyword>
<dbReference type="InterPro" id="IPR009057">
    <property type="entry name" value="Homeodomain-like_sf"/>
</dbReference>
<keyword evidence="3" id="KW-0804">Transcription</keyword>
<dbReference type="InterPro" id="IPR053142">
    <property type="entry name" value="PchR_regulatory_protein"/>
</dbReference>
<dbReference type="STRING" id="634771.SAMN04488128_102736"/>
<dbReference type="PROSITE" id="PS01124">
    <property type="entry name" value="HTH_ARAC_FAMILY_2"/>
    <property type="match status" value="1"/>
</dbReference>
<feature type="domain" description="HTH araC/xylS-type" evidence="4">
    <location>
        <begin position="204"/>
        <end position="302"/>
    </location>
</feature>
<gene>
    <name evidence="5" type="ORF">SAMN04488128_102736</name>
</gene>
<keyword evidence="2 5" id="KW-0238">DNA-binding</keyword>
<dbReference type="InterPro" id="IPR020449">
    <property type="entry name" value="Tscrpt_reg_AraC-type_HTH"/>
</dbReference>
<evidence type="ECO:0000256" key="1">
    <source>
        <dbReference type="ARBA" id="ARBA00023015"/>
    </source>
</evidence>
<dbReference type="GO" id="GO:0003700">
    <property type="term" value="F:DNA-binding transcription factor activity"/>
    <property type="evidence" value="ECO:0007669"/>
    <property type="project" value="InterPro"/>
</dbReference>
<dbReference type="InterPro" id="IPR018060">
    <property type="entry name" value="HTH_AraC"/>
</dbReference>
<dbReference type="PANTHER" id="PTHR47893">
    <property type="entry name" value="REGULATORY PROTEIN PCHR"/>
    <property type="match status" value="1"/>
</dbReference>
<dbReference type="GO" id="GO:0043565">
    <property type="term" value="F:sequence-specific DNA binding"/>
    <property type="evidence" value="ECO:0007669"/>
    <property type="project" value="InterPro"/>
</dbReference>
<sequence>MWTMEDKQVITYPNGNTTMTRWMCDDILIGHGLSSFRELFSYPAHSDNDVVRLHFGLRGDYLFTYQQLGKTYDLIGGHHNFMYSRPFDMVVENKTLELEIFGVQFPREKFLSFTQHASDHLKRFAEKVMAGQPVIFTDTWGALDSQMEQVIAQIRYSKYAGDFQRLFLLSKSLELLVLSAESCTAADQRQNIYLKNKQDTEKIIAVRDLLNTRLDSPPSLTEIARTVGLNEYKLKRGFKEKFNNTVFGYLTDQRLHLAHQYLRDTGKTAAEIAAELGYATPQHFNNAFKKKFGFTPFSVRNNP</sequence>
<organism evidence="5 6">
    <name type="scientific">Chitinophaga eiseniae</name>
    <dbReference type="NCBI Taxonomy" id="634771"/>
    <lineage>
        <taxon>Bacteria</taxon>
        <taxon>Pseudomonadati</taxon>
        <taxon>Bacteroidota</taxon>
        <taxon>Chitinophagia</taxon>
        <taxon>Chitinophagales</taxon>
        <taxon>Chitinophagaceae</taxon>
        <taxon>Chitinophaga</taxon>
    </lineage>
</organism>
<evidence type="ECO:0000256" key="3">
    <source>
        <dbReference type="ARBA" id="ARBA00023163"/>
    </source>
</evidence>
<dbReference type="AlphaFoldDB" id="A0A1T4R116"/>
<evidence type="ECO:0000259" key="4">
    <source>
        <dbReference type="PROSITE" id="PS01124"/>
    </source>
</evidence>
<dbReference type="PRINTS" id="PR00032">
    <property type="entry name" value="HTHARAC"/>
</dbReference>
<dbReference type="PANTHER" id="PTHR47893:SF1">
    <property type="entry name" value="REGULATORY PROTEIN PCHR"/>
    <property type="match status" value="1"/>
</dbReference>
<evidence type="ECO:0000313" key="5">
    <source>
        <dbReference type="EMBL" id="SKA09684.1"/>
    </source>
</evidence>
<evidence type="ECO:0000313" key="6">
    <source>
        <dbReference type="Proteomes" id="UP000190367"/>
    </source>
</evidence>
<name>A0A1T4R116_9BACT</name>
<dbReference type="Pfam" id="PF12833">
    <property type="entry name" value="HTH_18"/>
    <property type="match status" value="1"/>
</dbReference>
<dbReference type="SMART" id="SM00342">
    <property type="entry name" value="HTH_ARAC"/>
    <property type="match status" value="1"/>
</dbReference>
<proteinExistence type="predicted"/>
<dbReference type="Gene3D" id="1.10.10.60">
    <property type="entry name" value="Homeodomain-like"/>
    <property type="match status" value="1"/>
</dbReference>
<keyword evidence="1" id="KW-0805">Transcription regulation</keyword>
<evidence type="ECO:0000256" key="2">
    <source>
        <dbReference type="ARBA" id="ARBA00023125"/>
    </source>
</evidence>
<reference evidence="6" key="1">
    <citation type="submission" date="2017-02" db="EMBL/GenBank/DDBJ databases">
        <authorList>
            <person name="Varghese N."/>
            <person name="Submissions S."/>
        </authorList>
    </citation>
    <scope>NUCLEOTIDE SEQUENCE [LARGE SCALE GENOMIC DNA]</scope>
    <source>
        <strain evidence="6">DSM 22224</strain>
    </source>
</reference>
<dbReference type="EMBL" id="FUWZ01000002">
    <property type="protein sequence ID" value="SKA09684.1"/>
    <property type="molecule type" value="Genomic_DNA"/>
</dbReference>